<evidence type="ECO:0000313" key="2">
    <source>
        <dbReference type="EMBL" id="SHF56143.1"/>
    </source>
</evidence>
<proteinExistence type="predicted"/>
<feature type="transmembrane region" description="Helical" evidence="1">
    <location>
        <begin position="156"/>
        <end position="180"/>
    </location>
</feature>
<evidence type="ECO:0000313" key="3">
    <source>
        <dbReference type="Proteomes" id="UP000184048"/>
    </source>
</evidence>
<keyword evidence="1" id="KW-0812">Transmembrane</keyword>
<sequence>MVQVQPPLKVEDPTLVKQESLQNLLLRLSFFNLLIISAIGLLVRSLPFIDHFPLEYKNLLHGHSHFAFGGWVMPALIALLMMNIPELSQKVAYKHWRNISILLMGSAYGMLFSFPVQGYKAVSITFSTLSIGAGYYLAIVLWKALRTVDNRVSYSFIKWGLFYMAISAIGPFATGPLIVMGKQSTPIYFDSIYFYLHFQYNGFFTFFVMALIYKSLERSGKTRYGRKVFGLLNAACIPTFALSVIWNQPPIVFNIIGGVGAILQVIAVIYLIRDMQIIPWLKNAGILLKISIGAFCLKVLLQLLSALPVFALMGYHQRNLVIAYLHLILLGFISLFIFSMVFDSFQANRPTRMGYSLFLFAFVTTEVLLVASPFIAIRSLPALLLIFTFFFPLGISYMNYGLGKSLQFRFHLN</sequence>
<keyword evidence="1" id="KW-1133">Transmembrane helix</keyword>
<protein>
    <recommendedName>
        <fullName evidence="4">Cytochrome C and Quinol oxidase polypeptide I</fullName>
    </recommendedName>
</protein>
<feature type="transmembrane region" description="Helical" evidence="1">
    <location>
        <begin position="382"/>
        <end position="402"/>
    </location>
</feature>
<dbReference type="RefSeq" id="WP_072836107.1">
    <property type="nucleotide sequence ID" value="NZ_FQUU01000013.1"/>
</dbReference>
<feature type="transmembrane region" description="Helical" evidence="1">
    <location>
        <begin position="122"/>
        <end position="144"/>
    </location>
</feature>
<dbReference type="Gene3D" id="1.20.210.10">
    <property type="entry name" value="Cytochrome c oxidase-like, subunit I domain"/>
    <property type="match status" value="1"/>
</dbReference>
<dbReference type="EMBL" id="FQUU01000013">
    <property type="protein sequence ID" value="SHF56143.1"/>
    <property type="molecule type" value="Genomic_DNA"/>
</dbReference>
<keyword evidence="3" id="KW-1185">Reference proteome</keyword>
<name>A0A1M5CN47_9BACT</name>
<dbReference type="OrthoDB" id="2827525at2"/>
<feature type="transmembrane region" description="Helical" evidence="1">
    <location>
        <begin position="66"/>
        <end position="84"/>
    </location>
</feature>
<dbReference type="AlphaFoldDB" id="A0A1M5CN47"/>
<feature type="transmembrane region" description="Helical" evidence="1">
    <location>
        <begin position="354"/>
        <end position="376"/>
    </location>
</feature>
<reference evidence="2 3" key="1">
    <citation type="submission" date="2016-11" db="EMBL/GenBank/DDBJ databases">
        <authorList>
            <person name="Jaros S."/>
            <person name="Januszkiewicz K."/>
            <person name="Wedrychowicz H."/>
        </authorList>
    </citation>
    <scope>NUCLEOTIDE SEQUENCE [LARGE SCALE GENOMIC DNA]</scope>
    <source>
        <strain evidence="2 3">DSM 18119</strain>
    </source>
</reference>
<feature type="transmembrane region" description="Helical" evidence="1">
    <location>
        <begin position="321"/>
        <end position="342"/>
    </location>
</feature>
<feature type="transmembrane region" description="Helical" evidence="1">
    <location>
        <begin position="192"/>
        <end position="216"/>
    </location>
</feature>
<accession>A0A1M5CN47</accession>
<gene>
    <name evidence="2" type="ORF">SAMN02745131_02954</name>
</gene>
<dbReference type="STRING" id="1121884.SAMN02745131_02954"/>
<feature type="transmembrane region" description="Helical" evidence="1">
    <location>
        <begin position="24"/>
        <end position="46"/>
    </location>
</feature>
<evidence type="ECO:0008006" key="4">
    <source>
        <dbReference type="Google" id="ProtNLM"/>
    </source>
</evidence>
<dbReference type="Proteomes" id="UP000184048">
    <property type="component" value="Unassembled WGS sequence"/>
</dbReference>
<keyword evidence="1" id="KW-0472">Membrane</keyword>
<evidence type="ECO:0000256" key="1">
    <source>
        <dbReference type="SAM" id="Phobius"/>
    </source>
</evidence>
<feature type="transmembrane region" description="Helical" evidence="1">
    <location>
        <begin position="96"/>
        <end position="116"/>
    </location>
</feature>
<feature type="transmembrane region" description="Helical" evidence="1">
    <location>
        <begin position="228"/>
        <end position="246"/>
    </location>
</feature>
<feature type="transmembrane region" description="Helical" evidence="1">
    <location>
        <begin position="292"/>
        <end position="315"/>
    </location>
</feature>
<feature type="transmembrane region" description="Helical" evidence="1">
    <location>
        <begin position="252"/>
        <end position="272"/>
    </location>
</feature>
<dbReference type="InterPro" id="IPR036927">
    <property type="entry name" value="Cyt_c_oxase-like_su1_sf"/>
</dbReference>
<organism evidence="2 3">
    <name type="scientific">Flavisolibacter ginsengisoli DSM 18119</name>
    <dbReference type="NCBI Taxonomy" id="1121884"/>
    <lineage>
        <taxon>Bacteria</taxon>
        <taxon>Pseudomonadati</taxon>
        <taxon>Bacteroidota</taxon>
        <taxon>Chitinophagia</taxon>
        <taxon>Chitinophagales</taxon>
        <taxon>Chitinophagaceae</taxon>
        <taxon>Flavisolibacter</taxon>
    </lineage>
</organism>